<evidence type="ECO:0000256" key="16">
    <source>
        <dbReference type="PROSITE-ProRule" id="PRU00560"/>
    </source>
</evidence>
<reference evidence="21" key="1">
    <citation type="journal article" date="2019" name="Int. J. Syst. Evol. Microbiol.">
        <title>The Global Catalogue of Microorganisms (GCM) 10K type strain sequencing project: providing services to taxonomists for standard genome sequencing and annotation.</title>
        <authorList>
            <consortium name="The Broad Institute Genomics Platform"/>
            <consortium name="The Broad Institute Genome Sequencing Center for Infectious Disease"/>
            <person name="Wu L."/>
            <person name="Ma J."/>
        </authorList>
    </citation>
    <scope>NUCLEOTIDE SEQUENCE [LARGE SCALE GENOMIC DNA]</scope>
    <source>
        <strain evidence="21">JCM 10671</strain>
    </source>
</reference>
<dbReference type="InterPro" id="IPR011335">
    <property type="entry name" value="Restrct_endonuc-II-like"/>
</dbReference>
<accession>A0ABN1GW02</accession>
<evidence type="ECO:0000256" key="3">
    <source>
        <dbReference type="ARBA" id="ARBA00022741"/>
    </source>
</evidence>
<keyword evidence="9 15" id="KW-0460">Magnesium</keyword>
<dbReference type="PANTHER" id="PTHR11070:SF23">
    <property type="entry name" value="RECBCD ENZYME SUBUNIT RECB"/>
    <property type="match status" value="1"/>
</dbReference>
<evidence type="ECO:0000256" key="11">
    <source>
        <dbReference type="ARBA" id="ARBA00023204"/>
    </source>
</evidence>
<comment type="similarity">
    <text evidence="15">Belongs to the helicase family. UvrD subfamily.</text>
</comment>
<evidence type="ECO:0000259" key="18">
    <source>
        <dbReference type="PROSITE" id="PS51198"/>
    </source>
</evidence>
<feature type="binding site" evidence="16">
    <location>
        <begin position="24"/>
        <end position="31"/>
    </location>
    <ligand>
        <name>ATP</name>
        <dbReference type="ChEBI" id="CHEBI:30616"/>
    </ligand>
</feature>
<dbReference type="Proteomes" id="UP001500957">
    <property type="component" value="Unassembled WGS sequence"/>
</dbReference>
<keyword evidence="21" id="KW-1185">Reference proteome</keyword>
<evidence type="ECO:0000256" key="15">
    <source>
        <dbReference type="HAMAP-Rule" id="MF_01485"/>
    </source>
</evidence>
<keyword evidence="8 15" id="KW-0067">ATP-binding</keyword>
<comment type="caution">
    <text evidence="20">The sequence shown here is derived from an EMBL/GenBank/DDBJ whole genome shotgun (WGS) entry which is preliminary data.</text>
</comment>
<keyword evidence="4 15" id="KW-0227">DNA damage</keyword>
<dbReference type="InterPro" id="IPR014017">
    <property type="entry name" value="DNA_helicase_UvrD-like_C"/>
</dbReference>
<dbReference type="InterPro" id="IPR038726">
    <property type="entry name" value="PDDEXK_AddAB-type"/>
</dbReference>
<feature type="domain" description="UvrD-like helicase ATP-binding" evidence="18">
    <location>
        <begin position="3"/>
        <end position="331"/>
    </location>
</feature>
<gene>
    <name evidence="15 20" type="primary">recB</name>
    <name evidence="20" type="ORF">GCM10009547_25050</name>
</gene>
<evidence type="ECO:0000256" key="4">
    <source>
        <dbReference type="ARBA" id="ARBA00022763"/>
    </source>
</evidence>
<dbReference type="Gene3D" id="1.10.486.10">
    <property type="entry name" value="PCRA, domain 4"/>
    <property type="match status" value="1"/>
</dbReference>
<evidence type="ECO:0000256" key="8">
    <source>
        <dbReference type="ARBA" id="ARBA00022840"/>
    </source>
</evidence>
<comment type="catalytic activity">
    <reaction evidence="13 15">
        <text>Couples ATP hydrolysis with the unwinding of duplex DNA by translocating in the 3'-5' direction.</text>
        <dbReference type="EC" id="5.6.2.4"/>
    </reaction>
</comment>
<comment type="function">
    <text evidence="15">A helicase/nuclease that prepares dsDNA breaks (DSB) for recombinational DNA repair. Binds to DSBs and unwinds DNA via a highly rapid and processive ATP-dependent bidirectional helicase activity. Unwinds dsDNA until it encounters a Chi (crossover hotspot instigator) sequence from the 3' direction. Cuts ssDNA a few nucleotides 3' to the Chi site. The properties and activities of the enzyme are changed at Chi. The Chi-altered holoenzyme produces a long 3'-ssDNA overhang and facilitates RecA-binding to the ssDNA for homologous DNA recombination and repair. Holoenzyme degrades any linearized DNA that is unable to undergo homologous recombination. In the holoenzyme this subunit contributes ATPase, 3'-5' helicase, exonuclease activity and loads RecA onto ssDNA.</text>
</comment>
<keyword evidence="1 15" id="KW-0540">Nuclease</keyword>
<evidence type="ECO:0000256" key="6">
    <source>
        <dbReference type="ARBA" id="ARBA00022806"/>
    </source>
</evidence>
<dbReference type="EC" id="5.6.2.4" evidence="15"/>
<dbReference type="CDD" id="cd22352">
    <property type="entry name" value="RecB_C-like"/>
    <property type="match status" value="1"/>
</dbReference>
<feature type="region of interest" description="Nuclease activity, interacts with RecD and RecA" evidence="15">
    <location>
        <begin position="790"/>
        <end position="1118"/>
    </location>
</feature>
<dbReference type="Pfam" id="PF13361">
    <property type="entry name" value="UvrD_C"/>
    <property type="match status" value="1"/>
</dbReference>
<dbReference type="SUPFAM" id="SSF52980">
    <property type="entry name" value="Restriction endonuclease-like"/>
    <property type="match status" value="1"/>
</dbReference>
<dbReference type="Gene3D" id="1.10.3170.10">
    <property type="entry name" value="Recbcd, chain B, domain 2"/>
    <property type="match status" value="1"/>
</dbReference>
<comment type="catalytic activity">
    <reaction evidence="15">
        <text>Exonucleolytic cleavage (in the presence of ATP) in either 5'- to 3'- or 3'- to 5'-direction to yield 5'-phosphooligonucleotides.</text>
        <dbReference type="EC" id="3.1.11.5"/>
    </reaction>
</comment>
<sequence>MRRTSAVAYELLGPLPSGTTLLEASAGTGKTYTIAALVTRYVAEGVASLGDLLVVTFGRAATRELRERVRERLTSARDALADPVAARASGDDVLVHLATGDAAEIEARRERLIAATADFDAATITTTHGFCQLVIRGLGTAADADPDTDLLEDLTDLRGEVATDLYLRKYAPADENPAFGFGIAHEVAKAATLDAHARIAPVDGEGPARDRARYALAVRNELRRRLRARRAMSFDDLLVVLRDALHGADAEAVRARLRERYRVVLVDEFQDTDPVQWQILESAFHGHATLVLIGDPKQAIYAFRGGDVQTYLRAAELAGTHATLPRNFRSDARVLTGLEALFGGAPLGDERIRVEPVEAGRPDPLLHRPDGPTAAVRLRVHPGPTGPSTKVAKADPLRESVAADVVRDIVRVLTDGSTLRAGPNGAERPVHPGDIAVLVRRNSDGERIRDLLVKAKVPTVLRAATSVFSTPAAMDWLVLLEALEQPHRVGRVRRLAVTDFVGRTASQVDSGGERAHDALAQQARTWANVLAERGPAALLAAVDADHGTFARLLGESGGERRATDLRHICDVLHTAATNERLGLVALLTWLRRRIAEADRDPGAERSRRLDSDARAVQIVSIHMSKGLEFPLVHVPFAWARWVGDDAEVTLFHGPDGTRIRDVGGRGGPGWSSALRAGQEEDAGEELRLLYVAATRARSQLTLWWGRSTITQQAPLHRLLFTPPGETAAQRVPVPDLDAAVAQLEQRAAGSDGALGIELVELPVEPATWSPETPTVGEPRALEFRRSVDTAWRRTSYSALTAAAHEAGPAATEPESAGTTDEPVEGEPAPAVDGLVPDDPSANWPPSPFGDLPAGAAFGSLVHAVLEEVDPTAGDLRAALGPAVERAQRYVPVGGVDPDALIEALEVAMTTPLGPLADERRLADFAPADRLSEMEFELPLAGGDTPGRDVRLGEVAALLTAHLPEGDPVRPYADRLRAPDLAGQPLRGYLTGSIDAVLRVPGADGPRYLVVDYKTNRLHPAGVAATAWHYRPEVLAPAMRASDYPLQALLYQVALHRYLTWRQPGYEPAKHLGGVLYLYLRGMCGPGTAGPDGVPGVFAWAPPAALAVAVSTLLAGGAP</sequence>
<dbReference type="InterPro" id="IPR004586">
    <property type="entry name" value="RecB"/>
</dbReference>
<evidence type="ECO:0000256" key="7">
    <source>
        <dbReference type="ARBA" id="ARBA00022839"/>
    </source>
</evidence>
<keyword evidence="6 15" id="KW-0347">Helicase</keyword>
<dbReference type="InterPro" id="IPR000212">
    <property type="entry name" value="DNA_helicase_UvrD/REP"/>
</dbReference>
<evidence type="ECO:0000256" key="5">
    <source>
        <dbReference type="ARBA" id="ARBA00022801"/>
    </source>
</evidence>
<keyword evidence="11 15" id="KW-0234">DNA repair</keyword>
<evidence type="ECO:0000256" key="2">
    <source>
        <dbReference type="ARBA" id="ARBA00022723"/>
    </source>
</evidence>
<comment type="cofactor">
    <cofactor evidence="15">
        <name>Mg(2+)</name>
        <dbReference type="ChEBI" id="CHEBI:18420"/>
    </cofactor>
    <text evidence="15">Binds 1 Mg(2+) ion per subunit.</text>
</comment>
<comment type="subunit">
    <text evidence="15">Heterotrimer of RecB, RecC and RecD. All subunits contribute to DNA-binding. Interacts with RecA.</text>
</comment>
<dbReference type="EC" id="3.1.11.5" evidence="15"/>
<keyword evidence="5 15" id="KW-0378">Hydrolase</keyword>
<dbReference type="Gene3D" id="3.40.50.300">
    <property type="entry name" value="P-loop containing nucleotide triphosphate hydrolases"/>
    <property type="match status" value="3"/>
</dbReference>
<dbReference type="PROSITE" id="PS51198">
    <property type="entry name" value="UVRD_HELICASE_ATP_BIND"/>
    <property type="match status" value="1"/>
</dbReference>
<feature type="region of interest" description="DNA-binding and helicase activity, interacts with RecC" evidence="15">
    <location>
        <begin position="1"/>
        <end position="737"/>
    </location>
</feature>
<evidence type="ECO:0000256" key="1">
    <source>
        <dbReference type="ARBA" id="ARBA00022722"/>
    </source>
</evidence>
<protein>
    <recommendedName>
        <fullName evidence="15">RecBCD enzyme subunit RecB</fullName>
        <ecNumber evidence="15">3.1.11.5</ecNumber>
        <ecNumber evidence="15">5.6.2.4</ecNumber>
    </recommendedName>
    <alternativeName>
        <fullName evidence="15">DNA 3'-5' helicase subunit RecB</fullName>
    </alternativeName>
    <alternativeName>
        <fullName evidence="15">Exonuclease V subunit RecB</fullName>
        <shortName evidence="15">ExoV subunit RecB</shortName>
    </alternativeName>
    <alternativeName>
        <fullName evidence="15">Helicase/nuclease RecBCD subunit RecB</fullName>
    </alternativeName>
</protein>
<evidence type="ECO:0000256" key="13">
    <source>
        <dbReference type="ARBA" id="ARBA00034617"/>
    </source>
</evidence>
<comment type="catalytic activity">
    <reaction evidence="14 15">
        <text>ATP + H2O = ADP + phosphate + H(+)</text>
        <dbReference type="Rhea" id="RHEA:13065"/>
        <dbReference type="ChEBI" id="CHEBI:15377"/>
        <dbReference type="ChEBI" id="CHEBI:15378"/>
        <dbReference type="ChEBI" id="CHEBI:30616"/>
        <dbReference type="ChEBI" id="CHEBI:43474"/>
        <dbReference type="ChEBI" id="CHEBI:456216"/>
        <dbReference type="EC" id="5.6.2.4"/>
    </reaction>
</comment>
<evidence type="ECO:0000256" key="12">
    <source>
        <dbReference type="ARBA" id="ARBA00023235"/>
    </source>
</evidence>
<evidence type="ECO:0000256" key="17">
    <source>
        <dbReference type="SAM" id="MobiDB-lite"/>
    </source>
</evidence>
<evidence type="ECO:0000313" key="20">
    <source>
        <dbReference type="EMBL" id="GAA0621348.1"/>
    </source>
</evidence>
<feature type="domain" description="UvrD-like helicase C-terminal" evidence="19">
    <location>
        <begin position="345"/>
        <end position="626"/>
    </location>
</feature>
<dbReference type="SUPFAM" id="SSF52540">
    <property type="entry name" value="P-loop containing nucleoside triphosphate hydrolases"/>
    <property type="match status" value="1"/>
</dbReference>
<comment type="domain">
    <text evidence="15">The C-terminal domain has nuclease activity and interacts with RecD. It interacts with RecA, facilitating its loading onto ssDNA.</text>
</comment>
<organism evidence="20 21">
    <name type="scientific">Sporichthya brevicatena</name>
    <dbReference type="NCBI Taxonomy" id="171442"/>
    <lineage>
        <taxon>Bacteria</taxon>
        <taxon>Bacillati</taxon>
        <taxon>Actinomycetota</taxon>
        <taxon>Actinomycetes</taxon>
        <taxon>Sporichthyales</taxon>
        <taxon>Sporichthyaceae</taxon>
        <taxon>Sporichthya</taxon>
    </lineage>
</organism>
<feature type="active site" description="For nuclease activity" evidence="15">
    <location>
        <position position="1011"/>
    </location>
</feature>
<feature type="region of interest" description="Disordered" evidence="17">
    <location>
        <begin position="802"/>
        <end position="840"/>
    </location>
</feature>
<dbReference type="InterPro" id="IPR011604">
    <property type="entry name" value="PDDEXK-like_dom_sf"/>
</dbReference>
<dbReference type="RefSeq" id="WP_344605168.1">
    <property type="nucleotide sequence ID" value="NZ_BAAAHE010000019.1"/>
</dbReference>
<feature type="binding site" evidence="15">
    <location>
        <position position="1011"/>
    </location>
    <ligand>
        <name>Mg(2+)</name>
        <dbReference type="ChEBI" id="CHEBI:18420"/>
    </ligand>
</feature>
<dbReference type="EMBL" id="BAAAHE010000019">
    <property type="protein sequence ID" value="GAA0621348.1"/>
    <property type="molecule type" value="Genomic_DNA"/>
</dbReference>
<feature type="binding site" evidence="15">
    <location>
        <position position="994"/>
    </location>
    <ligand>
        <name>Mg(2+)</name>
        <dbReference type="ChEBI" id="CHEBI:18420"/>
    </ligand>
</feature>
<dbReference type="InterPro" id="IPR027417">
    <property type="entry name" value="P-loop_NTPase"/>
</dbReference>
<feature type="compositionally biased region" description="Low complexity" evidence="17">
    <location>
        <begin position="802"/>
        <end position="814"/>
    </location>
</feature>
<dbReference type="HAMAP" id="MF_01485">
    <property type="entry name" value="RecB"/>
    <property type="match status" value="1"/>
</dbReference>
<dbReference type="Gene3D" id="3.90.320.10">
    <property type="match status" value="1"/>
</dbReference>
<evidence type="ECO:0000256" key="9">
    <source>
        <dbReference type="ARBA" id="ARBA00022842"/>
    </source>
</evidence>
<keyword evidence="12 15" id="KW-0413">Isomerase</keyword>
<keyword evidence="3 15" id="KW-0547">Nucleotide-binding</keyword>
<evidence type="ECO:0000313" key="21">
    <source>
        <dbReference type="Proteomes" id="UP001500957"/>
    </source>
</evidence>
<dbReference type="Pfam" id="PF12705">
    <property type="entry name" value="PDDEXK_1"/>
    <property type="match status" value="1"/>
</dbReference>
<dbReference type="InterPro" id="IPR014016">
    <property type="entry name" value="UvrD-like_ATP-bd"/>
</dbReference>
<feature type="binding site" evidence="15">
    <location>
        <position position="862"/>
    </location>
    <ligand>
        <name>Mg(2+)</name>
        <dbReference type="ChEBI" id="CHEBI:18420"/>
    </ligand>
</feature>
<dbReference type="PANTHER" id="PTHR11070">
    <property type="entry name" value="UVRD / RECB / PCRA DNA HELICASE FAMILY MEMBER"/>
    <property type="match status" value="1"/>
</dbReference>
<evidence type="ECO:0000256" key="14">
    <source>
        <dbReference type="ARBA" id="ARBA00048988"/>
    </source>
</evidence>
<keyword evidence="2 15" id="KW-0479">Metal-binding</keyword>
<keyword evidence="7 15" id="KW-0269">Exonuclease</keyword>
<evidence type="ECO:0000256" key="10">
    <source>
        <dbReference type="ARBA" id="ARBA00023125"/>
    </source>
</evidence>
<comment type="miscellaneous">
    <text evidence="15">In the RecBCD complex, RecB has a slow 3'-5' helicase, an exonuclease activity and loads RecA onto ssDNA, RecD has a fast 5'-3' helicase activity, while RecC stimulates the ATPase and processivity of the RecB helicase and contributes to recognition of the Chi site.</text>
</comment>
<proteinExistence type="inferred from homology"/>
<dbReference type="PROSITE" id="PS51217">
    <property type="entry name" value="UVRD_HELICASE_CTER"/>
    <property type="match status" value="1"/>
</dbReference>
<dbReference type="Pfam" id="PF00580">
    <property type="entry name" value="UvrD-helicase"/>
    <property type="match status" value="1"/>
</dbReference>
<comment type="domain">
    <text evidence="15">The N-terminal DNA-binding domain is a ssDNA-dependent ATPase and has ATP-dependent 3'-5' helicase function. This domain interacts with RecC.</text>
</comment>
<name>A0ABN1GW02_9ACTN</name>
<evidence type="ECO:0000259" key="19">
    <source>
        <dbReference type="PROSITE" id="PS51217"/>
    </source>
</evidence>
<keyword evidence="10 15" id="KW-0238">DNA-binding</keyword>